<keyword evidence="3" id="KW-0812">Transmembrane</keyword>
<protein>
    <submittedName>
        <fullName evidence="4">Uncharacterized protein</fullName>
    </submittedName>
</protein>
<comment type="caution">
    <text evidence="4">The sequence shown here is derived from an EMBL/GenBank/DDBJ whole genome shotgun (WGS) entry which is preliminary data.</text>
</comment>
<feature type="compositionally biased region" description="Low complexity" evidence="2">
    <location>
        <begin position="873"/>
        <end position="891"/>
    </location>
</feature>
<feature type="region of interest" description="Disordered" evidence="2">
    <location>
        <begin position="702"/>
        <end position="730"/>
    </location>
</feature>
<feature type="region of interest" description="Disordered" evidence="2">
    <location>
        <begin position="2470"/>
        <end position="2627"/>
    </location>
</feature>
<feature type="transmembrane region" description="Helical" evidence="3">
    <location>
        <begin position="187"/>
        <end position="207"/>
    </location>
</feature>
<proteinExistence type="predicted"/>
<dbReference type="GeneID" id="55971251"/>
<feature type="region of interest" description="Disordered" evidence="2">
    <location>
        <begin position="425"/>
        <end position="444"/>
    </location>
</feature>
<feature type="region of interest" description="Disordered" evidence="2">
    <location>
        <begin position="1788"/>
        <end position="1808"/>
    </location>
</feature>
<feature type="region of interest" description="Disordered" evidence="2">
    <location>
        <begin position="1391"/>
        <end position="1411"/>
    </location>
</feature>
<evidence type="ECO:0000256" key="1">
    <source>
        <dbReference type="ARBA" id="ARBA00022581"/>
    </source>
</evidence>
<feature type="region of interest" description="Disordered" evidence="2">
    <location>
        <begin position="1493"/>
        <end position="1513"/>
    </location>
</feature>
<dbReference type="PANTHER" id="PTHR13037">
    <property type="entry name" value="FORMIN"/>
    <property type="match status" value="1"/>
</dbReference>
<evidence type="ECO:0000313" key="4">
    <source>
        <dbReference type="EMBL" id="KAF4124357.1"/>
    </source>
</evidence>
<dbReference type="OrthoDB" id="5370537at2759"/>
<feature type="region of interest" description="Disordered" evidence="2">
    <location>
        <begin position="564"/>
        <end position="612"/>
    </location>
</feature>
<feature type="region of interest" description="Disordered" evidence="2">
    <location>
        <begin position="292"/>
        <end position="335"/>
    </location>
</feature>
<organism evidence="4 5">
    <name type="scientific">Geosmithia morbida</name>
    <dbReference type="NCBI Taxonomy" id="1094350"/>
    <lineage>
        <taxon>Eukaryota</taxon>
        <taxon>Fungi</taxon>
        <taxon>Dikarya</taxon>
        <taxon>Ascomycota</taxon>
        <taxon>Pezizomycotina</taxon>
        <taxon>Sordariomycetes</taxon>
        <taxon>Hypocreomycetidae</taxon>
        <taxon>Hypocreales</taxon>
        <taxon>Bionectriaceae</taxon>
        <taxon>Geosmithia</taxon>
    </lineage>
</organism>
<feature type="region of interest" description="Disordered" evidence="2">
    <location>
        <begin position="2027"/>
        <end position="2046"/>
    </location>
</feature>
<evidence type="ECO:0000256" key="2">
    <source>
        <dbReference type="SAM" id="MobiDB-lite"/>
    </source>
</evidence>
<feature type="compositionally biased region" description="Polar residues" evidence="2">
    <location>
        <begin position="578"/>
        <end position="596"/>
    </location>
</feature>
<accession>A0A9P4YYY3</accession>
<reference evidence="4" key="1">
    <citation type="submission" date="2020-03" db="EMBL/GenBank/DDBJ databases">
        <title>Site-based positive gene gene selection in Geosmithia morbida across the United States reveals a broad range of putative effectors and factors for local host and environmental adapation.</title>
        <authorList>
            <person name="Onufrak A."/>
            <person name="Murdoch R.W."/>
            <person name="Gazis R."/>
            <person name="Huff M."/>
            <person name="Staton M."/>
            <person name="Klingeman W."/>
            <person name="Hadziabdic D."/>
        </authorList>
    </citation>
    <scope>NUCLEOTIDE SEQUENCE</scope>
    <source>
        <strain evidence="4">1262</strain>
    </source>
</reference>
<feature type="transmembrane region" description="Helical" evidence="3">
    <location>
        <begin position="114"/>
        <end position="133"/>
    </location>
</feature>
<feature type="compositionally biased region" description="Low complexity" evidence="2">
    <location>
        <begin position="2609"/>
        <end position="2627"/>
    </location>
</feature>
<dbReference type="PANTHER" id="PTHR13037:SF24">
    <property type="entry name" value="POLYCOMB PROTEIN PCL-RELATED"/>
    <property type="match status" value="1"/>
</dbReference>
<keyword evidence="3" id="KW-0472">Membrane</keyword>
<feature type="region of interest" description="Disordered" evidence="2">
    <location>
        <begin position="804"/>
        <end position="990"/>
    </location>
</feature>
<feature type="transmembrane region" description="Helical" evidence="3">
    <location>
        <begin position="145"/>
        <end position="167"/>
    </location>
</feature>
<sequence length="2667" mass="288347">MADGSQPLIAAFSFGIVAIAAGANGGFLLFKHHDLPISQDGSRLALLIFLFSATLWAILDFAALQATTAVACQVTVVFESIFDQLARVALIQALVWSLVGLGTPAEEKSLKALILPQVVLALRFILGAVFVGFQTSQTSPVCVSSTSQVTLGIAVIVVDILLALFFLERFLVNYRVASKQNQNQSNLLLLPIVGLGVWTALSAPMLLGMQSLAVVLRTALPAIGVLILVVILALCRKPFEPAPRDAKPETATIPRDWVPREYRMSGFASPRQQQMGNFVDVTQGQTVSRSAIAKSLPAKRDADSRSTTSARSSRSKRKANKFKKGGSQRPIISGPILREDLSTSIGRIPIVKLETARENDRKEREMRSKRLNHIAASASASIPEGSSERTLMAGSRQAPPADITAGRNLASRFSTAATSGAQLSPAMENVRQRSPRNSPQVQGRDHQIVFSPLRTDLSINNVIVSSIEKPERLARPDTWELFGIRNPDVDMKVPVTDGPATRYDYSAMRSRGGSPGSHGRSSSSSRRKDTRHADAMFIDPSTPPPIPEGLSKQRRGIVPPFQASNDTRFVFPKPRAPQSPNSRSYLDPITPNSIASNKPVKESPTLPAGDERRLSVVPPMKPVVYKHRYNNTVPAVPMKNLPPISPGFEAILRESVIHRPRPIPRTPETAFLGHSHVPSQKDLATSVSYESLRAKRMLLQKTAPGSPSNLPPLPPMPQLSDSRPRPNDTVSMTFSEKMDLLVADVMSVASSSSRATRRRSSSVPDAPLWAAQRGKPAGPMSAVNSSLIDDMDYLTNRSTMTSVQTRSILGLADPGDESRPQPAPRPESGVSGGGTATEQEPGPPLTEPSLPETSMIKPWEPEEVTQEAPRGRAAAPPADDDYASISSAYSPEPMPSASDPCSAEQPPAWSPDDDLDSDDETLNTSVASTPLHDSPAQLSSKPRVNREEGKPSEGGWQFRMAQEPSTFSARNRSPGSRRGPPPRPLSLNQPSRLIVVEAEPSPLESPTHALDVLEIQLHQMERNSTVASPLDDSQRMNLLADLEQEIGVQESHWNKIRKTIFSRDSISTVAASPQGPRVQENSSFSKRWAELAKLNDHRSLSPLPPSTNRDRASLIRDELSYGNIGSARNSTVSRLSASGSLMSFLTVSRPVTMVQGGGSPTPPDSEGSEVEDTAMPAIHGDLPILQPTVYEPPLLWHVEAPSPVAPMDEPQLWSLRGKPSSVLPEDLSDLPAPKASVKRPAPEGLKISSSQLWCDERPRKRFTSWKGLWRSTCFRPKSAQRPTRKSKRITMLPDIPESPKPLPGKKGELGIFEFPWGERSGTGIYVPPVTAGLGLGVMPGTMMTGGSILRPLNPVPTMPVTDASALSFFENFDDEDDGDNFSDFDMSEEVYGEADEEDYGEGEDEDDSDDFDEDTIWEIASLLKRDATAVGECTSRRTSSVCSSPTTIGSYESTSFDNEGNPRDSDIIPRGAVVYSDEEGDFGAAEKPETWPLWEPRYDAPPPAGKGLPQPDDVNWSMYLGTADAPRRRQRAPVSSPPPPIPAGKEVSLWSAAPAPPAANQSLLWEKLEVLSRKYEEEKKAPNSRAGPLWNAAHDEIQEVRGLPQPEKIIWESYLSAAAPVLARRVPKTHFLASLSPVGRSGKPHLWTATSLPALPRPSLLTQSATKPGASMWEAGNFQVQVAGKGLPQPNEATWELYLSTAPAAPNTRHISETPLRAPPPSPKASLWQAGRDAVQKVKGLPQPNEETWELYLYISSLTPFSKRASSRLRTLEPLSIDSQTSLWTAPHRSAPRQYLARQTPRKPQANMWQAGRVAVKESKGLPQPSRTTWSLYLTTAPPASAHVPKKSGALEPLSFTDSPTSLWVAAPRGLSRQSLLWERARETLQEAEPDAACSKPLATLWEATHDVVEAKGLQQPNEATWSLYLSTASPFVKCGSRRPEALELPPFADKSSLWAPSQSLPTQSLLLWSQKAEEPGKQAEEVTSAVIKPGASLWQAALGLVQEAKGLVQPNEATWNLYLATAPATSAKRSPNRAKTPEPRAVDVKSSLWAPTTPTTMSLPKLWEAPWASAKRQLGSDSSLWQAAAATQSSYGLEQPNEATWGLYLSTAPAATSAERPSLRALEPLAIDSKSSLWTATLPLARSASKLWGLSSTSETQPSLSKLDSSLWKEDSVAANFRGLPQPDEATWGLKSSLWAAPAAARASASKLWALPSSSVDPQPAPISGLWQEGNATVPSYGLAPLDEATWGLYLSTAPATHVASIKQSPKTPDPVSFDAKSGLWTAPAAVSSSASKLWELPCSSVEALSQPEPRANLWQKEHAAIRSHGLAQPDEATWGSYLSAAAGVPAGRASERQVRAELPSIDSTSLWTASVSAPVVAPAPPSGKSPLPSSSPAKFGLWQEDCAISTSHGLAQPNEATWSLYLATAPSTSPKRALRTLEPLPLDSESSLWAAPVPVAASDSRLWALPSSSSECTASPVKPQPGPASNLWREDRAVTPSHGLAQPDDTTWDSYLFTTSGVPTRRPPKRQPSSLELPSVDSTGLWDAISASPLGQPEQIPLPSSPTTSTLWKRKHHRSSSSHGLPQPDTTTWTSYLEDGEATASATVHTPSRSRSSSAASSLAPLSLSNSRSNANGRLWTYSGPYNPPQTPSRRPLLWRHSYTFLMKL</sequence>
<feature type="compositionally biased region" description="Low complexity" evidence="2">
    <location>
        <begin position="509"/>
        <end position="524"/>
    </location>
</feature>
<feature type="compositionally biased region" description="Acidic residues" evidence="2">
    <location>
        <begin position="911"/>
        <end position="921"/>
    </location>
</feature>
<feature type="transmembrane region" description="Helical" evidence="3">
    <location>
        <begin position="42"/>
        <end position="64"/>
    </location>
</feature>
<dbReference type="EMBL" id="JAANYQ010000004">
    <property type="protein sequence ID" value="KAF4124357.1"/>
    <property type="molecule type" value="Genomic_DNA"/>
</dbReference>
<feature type="region of interest" description="Disordered" evidence="2">
    <location>
        <begin position="749"/>
        <end position="783"/>
    </location>
</feature>
<feature type="compositionally biased region" description="Polar residues" evidence="2">
    <location>
        <begin position="2506"/>
        <end position="2520"/>
    </location>
</feature>
<keyword evidence="3" id="KW-1133">Transmembrane helix</keyword>
<evidence type="ECO:0000256" key="3">
    <source>
        <dbReference type="SAM" id="Phobius"/>
    </source>
</evidence>
<evidence type="ECO:0000313" key="5">
    <source>
        <dbReference type="Proteomes" id="UP000749293"/>
    </source>
</evidence>
<dbReference type="RefSeq" id="XP_035323009.1">
    <property type="nucleotide sequence ID" value="XM_035466997.1"/>
</dbReference>
<name>A0A9P4YYY3_9HYPO</name>
<keyword evidence="1" id="KW-0945">Host-virus interaction</keyword>
<feature type="compositionally biased region" description="Polar residues" evidence="2">
    <location>
        <begin position="2529"/>
        <end position="2540"/>
    </location>
</feature>
<feature type="region of interest" description="Disordered" evidence="2">
    <location>
        <begin position="493"/>
        <end position="551"/>
    </location>
</feature>
<dbReference type="Proteomes" id="UP000749293">
    <property type="component" value="Unassembled WGS sequence"/>
</dbReference>
<feature type="transmembrane region" description="Helical" evidence="3">
    <location>
        <begin position="7"/>
        <end position="30"/>
    </location>
</feature>
<feature type="compositionally biased region" description="Basic residues" evidence="2">
    <location>
        <begin position="313"/>
        <end position="326"/>
    </location>
</feature>
<gene>
    <name evidence="4" type="ORF">GMORB2_5023</name>
</gene>
<keyword evidence="5" id="KW-1185">Reference proteome</keyword>